<evidence type="ECO:0000313" key="2">
    <source>
        <dbReference type="EMBL" id="KAG2499231.1"/>
    </source>
</evidence>
<reference evidence="2" key="1">
    <citation type="journal article" date="2020" name="bioRxiv">
        <title>Comparative genomics of Chlamydomonas.</title>
        <authorList>
            <person name="Craig R.J."/>
            <person name="Hasan A.R."/>
            <person name="Ness R.W."/>
            <person name="Keightley P.D."/>
        </authorList>
    </citation>
    <scope>NUCLEOTIDE SEQUENCE</scope>
    <source>
        <strain evidence="2">CCAP 11/70</strain>
    </source>
</reference>
<dbReference type="Proteomes" id="UP000612055">
    <property type="component" value="Unassembled WGS sequence"/>
</dbReference>
<organism evidence="2 3">
    <name type="scientific">Edaphochlamys debaryana</name>
    <dbReference type="NCBI Taxonomy" id="47281"/>
    <lineage>
        <taxon>Eukaryota</taxon>
        <taxon>Viridiplantae</taxon>
        <taxon>Chlorophyta</taxon>
        <taxon>core chlorophytes</taxon>
        <taxon>Chlorophyceae</taxon>
        <taxon>CS clade</taxon>
        <taxon>Chlamydomonadales</taxon>
        <taxon>Chlamydomonadales incertae sedis</taxon>
        <taxon>Edaphochlamys</taxon>
    </lineage>
</organism>
<accession>A0A835YAV2</accession>
<comment type="caution">
    <text evidence="2">The sequence shown here is derived from an EMBL/GenBank/DDBJ whole genome shotgun (WGS) entry which is preliminary data.</text>
</comment>
<dbReference type="EMBL" id="JAEHOE010000007">
    <property type="protein sequence ID" value="KAG2499231.1"/>
    <property type="molecule type" value="Genomic_DNA"/>
</dbReference>
<proteinExistence type="predicted"/>
<keyword evidence="3" id="KW-1185">Reference proteome</keyword>
<evidence type="ECO:0000256" key="1">
    <source>
        <dbReference type="SAM" id="MobiDB-lite"/>
    </source>
</evidence>
<name>A0A835YAV2_9CHLO</name>
<evidence type="ECO:0000313" key="3">
    <source>
        <dbReference type="Proteomes" id="UP000612055"/>
    </source>
</evidence>
<feature type="region of interest" description="Disordered" evidence="1">
    <location>
        <begin position="1"/>
        <end position="59"/>
    </location>
</feature>
<dbReference type="AlphaFoldDB" id="A0A835YAV2"/>
<sequence length="216" mass="22393">MASPSHLHPAGLPATGRGEGGAALTEDPPAAPLPTSQLIKRAPTEQQAPSASDPASASELRRMLGAAVEALGERQAAAAAEHTALLRQILAQQAAAAATAAQQAAATAAEQAALLRELLAAQKAAARAERLQRALLVLTTATSKHALPPHSRHAHAKAALKGALEGTSHVTDRLPAERLADVVKILHGLTGMRPVVEALERDGRVSFFKQYKISFP</sequence>
<protein>
    <submittedName>
        <fullName evidence="2">Uncharacterized protein</fullName>
    </submittedName>
</protein>
<feature type="compositionally biased region" description="Low complexity" evidence="1">
    <location>
        <begin position="48"/>
        <end position="58"/>
    </location>
</feature>
<gene>
    <name evidence="2" type="ORF">HYH03_002810</name>
</gene>